<gene>
    <name evidence="2" type="ORF">CBF36_05770</name>
</gene>
<dbReference type="SUPFAM" id="SSF100950">
    <property type="entry name" value="NagB/RpiA/CoA transferase-like"/>
    <property type="match status" value="1"/>
</dbReference>
<dbReference type="PANTHER" id="PTHR13707">
    <property type="entry name" value="KETOACID-COENZYME A TRANSFERASE"/>
    <property type="match status" value="1"/>
</dbReference>
<dbReference type="Pfam" id="PF01144">
    <property type="entry name" value="CoA_trans"/>
    <property type="match status" value="1"/>
</dbReference>
<evidence type="ECO:0000313" key="3">
    <source>
        <dbReference type="Proteomes" id="UP000288490"/>
    </source>
</evidence>
<dbReference type="NCBIfam" id="TIGR02429">
    <property type="entry name" value="pcaI_scoA_fam"/>
    <property type="match status" value="1"/>
</dbReference>
<dbReference type="Proteomes" id="UP000288490">
    <property type="component" value="Unassembled WGS sequence"/>
</dbReference>
<dbReference type="EMBL" id="NGJT01000008">
    <property type="protein sequence ID" value="RST94413.1"/>
    <property type="molecule type" value="Genomic_DNA"/>
</dbReference>
<dbReference type="PANTHER" id="PTHR13707:SF60">
    <property type="entry name" value="ACETATE COA-TRANSFERASE SUBUNIT ALPHA"/>
    <property type="match status" value="1"/>
</dbReference>
<dbReference type="InterPro" id="IPR004165">
    <property type="entry name" value="CoA_trans_fam_I"/>
</dbReference>
<dbReference type="InterPro" id="IPR037171">
    <property type="entry name" value="NagB/RpiA_transferase-like"/>
</dbReference>
<reference evidence="2 3" key="1">
    <citation type="submission" date="2017-05" db="EMBL/GenBank/DDBJ databases">
        <title>Vagococcus spp. assemblies.</title>
        <authorList>
            <person name="Gulvik C.A."/>
        </authorList>
    </citation>
    <scope>NUCLEOTIDE SEQUENCE [LARGE SCALE GENOMIC DNA]</scope>
    <source>
        <strain evidence="2 3">SS1994</strain>
    </source>
</reference>
<organism evidence="2 3">
    <name type="scientific">Vagococcus bubulae</name>
    <dbReference type="NCBI Taxonomy" id="1977868"/>
    <lineage>
        <taxon>Bacteria</taxon>
        <taxon>Bacillati</taxon>
        <taxon>Bacillota</taxon>
        <taxon>Bacilli</taxon>
        <taxon>Lactobacillales</taxon>
        <taxon>Enterococcaceae</taxon>
        <taxon>Vagococcus</taxon>
    </lineage>
</organism>
<dbReference type="Gene3D" id="3.40.1080.10">
    <property type="entry name" value="Glutaconate Coenzyme A-transferase"/>
    <property type="match status" value="1"/>
</dbReference>
<keyword evidence="3" id="KW-1185">Reference proteome</keyword>
<protein>
    <submittedName>
        <fullName evidence="2">Branched-chain amino acid dehydrogenase</fullName>
    </submittedName>
</protein>
<name>A0A429ZL69_9ENTE</name>
<comment type="caution">
    <text evidence="2">The sequence shown here is derived from an EMBL/GenBank/DDBJ whole genome shotgun (WGS) entry which is preliminary data.</text>
</comment>
<evidence type="ECO:0000256" key="1">
    <source>
        <dbReference type="ARBA" id="ARBA00022679"/>
    </source>
</evidence>
<evidence type="ECO:0000313" key="2">
    <source>
        <dbReference type="EMBL" id="RST94413.1"/>
    </source>
</evidence>
<dbReference type="AlphaFoldDB" id="A0A429ZL69"/>
<sequence>MNKIKTVSEAIELIKPDSSIMISGFLGVGSPIRLIEKLAENKDINDLTLIMSVASYPGKVHDVEELFLNKQVKKYIGAHVGTSKELSRQYLNNEVEIEFCPMGTLAERIHAGGAGLGAVVTPVGVGTQQQEDHELMEIDGKEYLVYKPLKADYALIRGFKADKEGNILARGTSKSAILQMALAANTVIAEVNEIVEVGDIEPDYVEVPGPLVDYIVQGDTFEEAHAYFNELWSSTNQLKVEVD</sequence>
<dbReference type="OrthoDB" id="9777193at2"/>
<dbReference type="GO" id="GO:0008410">
    <property type="term" value="F:CoA-transferase activity"/>
    <property type="evidence" value="ECO:0007669"/>
    <property type="project" value="InterPro"/>
</dbReference>
<dbReference type="SMART" id="SM00882">
    <property type="entry name" value="CoA_trans"/>
    <property type="match status" value="1"/>
</dbReference>
<proteinExistence type="predicted"/>
<dbReference type="InterPro" id="IPR012792">
    <property type="entry name" value="3-oxoacid_CoA-transf_A"/>
</dbReference>
<accession>A0A429ZL69</accession>
<dbReference type="RefSeq" id="WP_125957407.1">
    <property type="nucleotide sequence ID" value="NZ_JAQEJV010000009.1"/>
</dbReference>
<keyword evidence="1" id="KW-0808">Transferase</keyword>